<gene>
    <name evidence="8" type="ORF">GBAR_LOCUS30617</name>
</gene>
<dbReference type="InterPro" id="IPR001781">
    <property type="entry name" value="Znf_LIM"/>
</dbReference>
<sequence length="237" mass="27290">MYCNELSQEEAKQMELFARMRKEKCVGRGEVRTKNDGTTWKCEKCTEEIKIGEVVVMSGRVGPRSVWHPACFTCNDCNELLVDLIYFYHEGDGKVYCGRHHAQKIKPRCAACDELIVCREYTRAEDQDWHLDHFCCLYCDQGLGGKQYRPQNGQPYCLECFEVAFSSICETCGNQVTLDQPRLKHEDLIWHGTDECFVCAFCSLSLLGQPYLPRHGKVFCSKDHAKQFKSKSKKNKA</sequence>
<dbReference type="PROSITE" id="PS50023">
    <property type="entry name" value="LIM_DOMAIN_2"/>
    <property type="match status" value="2"/>
</dbReference>
<evidence type="ECO:0000259" key="6">
    <source>
        <dbReference type="PROSITE" id="PS50023"/>
    </source>
</evidence>
<organism evidence="8 9">
    <name type="scientific">Geodia barretti</name>
    <name type="common">Barrett's horny sponge</name>
    <dbReference type="NCBI Taxonomy" id="519541"/>
    <lineage>
        <taxon>Eukaryota</taxon>
        <taxon>Metazoa</taxon>
        <taxon>Porifera</taxon>
        <taxon>Demospongiae</taxon>
        <taxon>Heteroscleromorpha</taxon>
        <taxon>Tetractinellida</taxon>
        <taxon>Astrophorina</taxon>
        <taxon>Geodiidae</taxon>
        <taxon>Geodia</taxon>
    </lineage>
</organism>
<feature type="domain" description="LIM zinc-binding" evidence="6">
    <location>
        <begin position="107"/>
        <end position="167"/>
    </location>
</feature>
<keyword evidence="9" id="KW-1185">Reference proteome</keyword>
<dbReference type="CDD" id="cd09340">
    <property type="entry name" value="LIM1_Testin_like"/>
    <property type="match status" value="1"/>
</dbReference>
<dbReference type="SUPFAM" id="SSF57716">
    <property type="entry name" value="Glucocorticoid receptor-like (DNA-binding domain)"/>
    <property type="match status" value="3"/>
</dbReference>
<evidence type="ECO:0000256" key="1">
    <source>
        <dbReference type="ARBA" id="ARBA00022723"/>
    </source>
</evidence>
<proteinExistence type="predicted"/>
<dbReference type="FunFam" id="2.10.110.10:FF:000005">
    <property type="entry name" value="Testin isoform 1"/>
    <property type="match status" value="1"/>
</dbReference>
<comment type="caution">
    <text evidence="8">The sequence shown here is derived from an EMBL/GenBank/DDBJ whole genome shotgun (WGS) entry which is preliminary data.</text>
</comment>
<dbReference type="Gene3D" id="2.10.110.10">
    <property type="entry name" value="Cysteine Rich Protein"/>
    <property type="match status" value="3"/>
</dbReference>
<dbReference type="PROSITE" id="PS00478">
    <property type="entry name" value="LIM_DOMAIN_1"/>
    <property type="match status" value="2"/>
</dbReference>
<evidence type="ECO:0000313" key="8">
    <source>
        <dbReference type="EMBL" id="CAI8056186.1"/>
    </source>
</evidence>
<dbReference type="EMBL" id="CASHTH010004335">
    <property type="protein sequence ID" value="CAI8056186.1"/>
    <property type="molecule type" value="Genomic_DNA"/>
</dbReference>
<keyword evidence="3 5" id="KW-0862">Zinc</keyword>
<evidence type="ECO:0000259" key="7">
    <source>
        <dbReference type="PROSITE" id="PS51303"/>
    </source>
</evidence>
<dbReference type="SMART" id="SM00132">
    <property type="entry name" value="LIM"/>
    <property type="match status" value="3"/>
</dbReference>
<evidence type="ECO:0000256" key="2">
    <source>
        <dbReference type="ARBA" id="ARBA00022737"/>
    </source>
</evidence>
<dbReference type="GO" id="GO:0008270">
    <property type="term" value="F:zinc ion binding"/>
    <property type="evidence" value="ECO:0007669"/>
    <property type="project" value="InterPro"/>
</dbReference>
<evidence type="ECO:0000256" key="3">
    <source>
        <dbReference type="ARBA" id="ARBA00022833"/>
    </source>
</evidence>
<dbReference type="InterPro" id="IPR010442">
    <property type="entry name" value="PET_domain"/>
</dbReference>
<keyword evidence="4 5" id="KW-0440">LIM domain</keyword>
<keyword evidence="2" id="KW-0677">Repeat</keyword>
<evidence type="ECO:0000256" key="5">
    <source>
        <dbReference type="PROSITE-ProRule" id="PRU00125"/>
    </source>
</evidence>
<evidence type="ECO:0000256" key="4">
    <source>
        <dbReference type="ARBA" id="ARBA00023038"/>
    </source>
</evidence>
<dbReference type="InterPro" id="IPR047120">
    <property type="entry name" value="Pk/Esn/Tes"/>
</dbReference>
<dbReference type="PANTHER" id="PTHR24211">
    <property type="entry name" value="LIM DOMAIN-CONTAINING PROTEIN"/>
    <property type="match status" value="1"/>
</dbReference>
<dbReference type="CDD" id="cd09341">
    <property type="entry name" value="LIM2_Testin_like"/>
    <property type="match status" value="1"/>
</dbReference>
<keyword evidence="1 5" id="KW-0479">Metal-binding</keyword>
<dbReference type="Pfam" id="PF00412">
    <property type="entry name" value="LIM"/>
    <property type="match status" value="3"/>
</dbReference>
<feature type="domain" description="LIM zinc-binding" evidence="6">
    <location>
        <begin position="40"/>
        <end position="106"/>
    </location>
</feature>
<protein>
    <submittedName>
        <fullName evidence="8">Protein prickle</fullName>
    </submittedName>
</protein>
<evidence type="ECO:0000313" key="9">
    <source>
        <dbReference type="Proteomes" id="UP001174909"/>
    </source>
</evidence>
<accession>A0AA35XKL2</accession>
<dbReference type="PANTHER" id="PTHR24211:SF22">
    <property type="entry name" value="TESTIN"/>
    <property type="match status" value="1"/>
</dbReference>
<name>A0AA35XKL2_GEOBA</name>
<feature type="domain" description="PET" evidence="7">
    <location>
        <begin position="1"/>
        <end position="38"/>
    </location>
</feature>
<dbReference type="PROSITE" id="PS51303">
    <property type="entry name" value="PET"/>
    <property type="match status" value="1"/>
</dbReference>
<reference evidence="8" key="1">
    <citation type="submission" date="2023-03" db="EMBL/GenBank/DDBJ databases">
        <authorList>
            <person name="Steffen K."/>
            <person name="Cardenas P."/>
        </authorList>
    </citation>
    <scope>NUCLEOTIDE SEQUENCE</scope>
</reference>
<dbReference type="AlphaFoldDB" id="A0AA35XKL2"/>
<dbReference type="Proteomes" id="UP001174909">
    <property type="component" value="Unassembled WGS sequence"/>
</dbReference>